<sequence>MNPQIDYAKYENMTARQIFNSLESTKKKIEKAEQIKKENEALFAYLKSKLNEKVNEPKFVDFNKSTSANTAKKILNSMSDEQKAAIHNQTLNYMNTADSDDD</sequence>
<evidence type="ECO:0000313" key="2">
    <source>
        <dbReference type="EMBL" id="STO96903.1"/>
    </source>
</evidence>
<dbReference type="OrthoDB" id="9898317at2"/>
<dbReference type="RefSeq" id="WP_115011198.1">
    <property type="nucleotide sequence ID" value="NZ_UGHV01000001.1"/>
</dbReference>
<evidence type="ECO:0000256" key="1">
    <source>
        <dbReference type="SAM" id="Coils"/>
    </source>
</evidence>
<protein>
    <submittedName>
        <fullName evidence="2">Uncharacterized protein</fullName>
    </submittedName>
</protein>
<keyword evidence="1" id="KW-0175">Coiled coil</keyword>
<organism evidence="2 3">
    <name type="scientific">Helicobacter canis</name>
    <dbReference type="NCBI Taxonomy" id="29419"/>
    <lineage>
        <taxon>Bacteria</taxon>
        <taxon>Pseudomonadati</taxon>
        <taxon>Campylobacterota</taxon>
        <taxon>Epsilonproteobacteria</taxon>
        <taxon>Campylobacterales</taxon>
        <taxon>Helicobacteraceae</taxon>
        <taxon>Helicobacter</taxon>
    </lineage>
</organism>
<name>A0A377J523_9HELI</name>
<evidence type="ECO:0000313" key="3">
    <source>
        <dbReference type="Proteomes" id="UP000254841"/>
    </source>
</evidence>
<feature type="coiled-coil region" evidence="1">
    <location>
        <begin position="15"/>
        <end position="42"/>
    </location>
</feature>
<accession>A0A377J523</accession>
<reference evidence="2 3" key="1">
    <citation type="submission" date="2018-06" db="EMBL/GenBank/DDBJ databases">
        <authorList>
            <consortium name="Pathogen Informatics"/>
            <person name="Doyle S."/>
        </authorList>
    </citation>
    <scope>NUCLEOTIDE SEQUENCE [LARGE SCALE GENOMIC DNA]</scope>
    <source>
        <strain evidence="2 3">NCTC12410</strain>
    </source>
</reference>
<dbReference type="Proteomes" id="UP000254841">
    <property type="component" value="Unassembled WGS sequence"/>
</dbReference>
<dbReference type="EMBL" id="UGHV01000001">
    <property type="protein sequence ID" value="STO96903.1"/>
    <property type="molecule type" value="Genomic_DNA"/>
</dbReference>
<gene>
    <name evidence="2" type="ORF">NCTC12410_00721</name>
</gene>
<proteinExistence type="predicted"/>
<dbReference type="AlphaFoldDB" id="A0A377J523"/>